<reference evidence="1 2" key="1">
    <citation type="journal article" date="2014" name="PLoS ONE">
        <title>Identification and Characterization of a New Erythromycin Biosynthetic Gene Cluster in Actinopolyspora erythraea YIM90600, a Novel Erythronolide-Producing Halophilic Actinomycete Isolated from Salt Field.</title>
        <authorList>
            <person name="Chen D."/>
            <person name="Feng J."/>
            <person name="Huang L."/>
            <person name="Zhang Q."/>
            <person name="Wu J."/>
            <person name="Zhu X."/>
            <person name="Duan Y."/>
            <person name="Xu Z."/>
        </authorList>
    </citation>
    <scope>NUCLEOTIDE SEQUENCE [LARGE SCALE GENOMIC DNA]</scope>
    <source>
        <strain evidence="1 2">YIM90600</strain>
    </source>
</reference>
<organism evidence="1 2">
    <name type="scientific">Actinopolyspora erythraea</name>
    <dbReference type="NCBI Taxonomy" id="414996"/>
    <lineage>
        <taxon>Bacteria</taxon>
        <taxon>Bacillati</taxon>
        <taxon>Actinomycetota</taxon>
        <taxon>Actinomycetes</taxon>
        <taxon>Actinopolysporales</taxon>
        <taxon>Actinopolysporaceae</taxon>
        <taxon>Actinopolyspora</taxon>
    </lineage>
</organism>
<name>A0ABR4X4A1_9ACTN</name>
<evidence type="ECO:0000313" key="1">
    <source>
        <dbReference type="EMBL" id="KGI81255.1"/>
    </source>
</evidence>
<proteinExistence type="predicted"/>
<sequence>MILSASLTVTANGDQRNRYQVRRSYWKHRETTMPEQNVQDGTATSELRPHEVEEIDEQHPTTEIDTAPVRRSWFAEIGRWRADALK</sequence>
<comment type="caution">
    <text evidence="1">The sequence shown here is derived from an EMBL/GenBank/DDBJ whole genome shotgun (WGS) entry which is preliminary data.</text>
</comment>
<dbReference type="EMBL" id="JPMV01000020">
    <property type="protein sequence ID" value="KGI81255.1"/>
    <property type="molecule type" value="Genomic_DNA"/>
</dbReference>
<protein>
    <submittedName>
        <fullName evidence="1">Uncharacterized protein</fullName>
    </submittedName>
</protein>
<gene>
    <name evidence="1" type="ORF">IL38_12235</name>
</gene>
<keyword evidence="2" id="KW-1185">Reference proteome</keyword>
<accession>A0ABR4X4A1</accession>
<evidence type="ECO:0000313" key="2">
    <source>
        <dbReference type="Proteomes" id="UP000029737"/>
    </source>
</evidence>
<dbReference type="Proteomes" id="UP000029737">
    <property type="component" value="Unassembled WGS sequence"/>
</dbReference>